<evidence type="ECO:0000313" key="4">
    <source>
        <dbReference type="Proteomes" id="UP001216595"/>
    </source>
</evidence>
<protein>
    <submittedName>
        <fullName evidence="3">Helix-turn-helix transcriptional regulator</fullName>
    </submittedName>
</protein>
<dbReference type="Proteomes" id="UP001216595">
    <property type="component" value="Unassembled WGS sequence"/>
</dbReference>
<keyword evidence="4" id="KW-1185">Reference proteome</keyword>
<dbReference type="PANTHER" id="PTHR46558:SF4">
    <property type="entry name" value="DNA-BIDING PHAGE PROTEIN"/>
    <property type="match status" value="1"/>
</dbReference>
<dbReference type="PANTHER" id="PTHR46558">
    <property type="entry name" value="TRACRIPTIONAL REGULATORY PROTEIN-RELATED-RELATED"/>
    <property type="match status" value="1"/>
</dbReference>
<keyword evidence="1" id="KW-0238">DNA-binding</keyword>
<accession>A0ABT5IDU6</accession>
<reference evidence="3 4" key="1">
    <citation type="submission" date="2023-01" db="EMBL/GenBank/DDBJ databases">
        <title>Novel species of the genus Asticcacaulis isolated from rivers.</title>
        <authorList>
            <person name="Lu H."/>
        </authorList>
    </citation>
    <scope>NUCLEOTIDE SEQUENCE [LARGE SCALE GENOMIC DNA]</scope>
    <source>
        <strain evidence="3 4">DXS10W</strain>
    </source>
</reference>
<dbReference type="PROSITE" id="PS50943">
    <property type="entry name" value="HTH_CROC1"/>
    <property type="match status" value="1"/>
</dbReference>
<dbReference type="InterPro" id="IPR001387">
    <property type="entry name" value="Cro/C1-type_HTH"/>
</dbReference>
<dbReference type="EMBL" id="JAQQKW010000004">
    <property type="protein sequence ID" value="MDC7694356.1"/>
    <property type="molecule type" value="Genomic_DNA"/>
</dbReference>
<dbReference type="SUPFAM" id="SSF47413">
    <property type="entry name" value="lambda repressor-like DNA-binding domains"/>
    <property type="match status" value="1"/>
</dbReference>
<dbReference type="SMART" id="SM00530">
    <property type="entry name" value="HTH_XRE"/>
    <property type="match status" value="1"/>
</dbReference>
<dbReference type="CDD" id="cd00093">
    <property type="entry name" value="HTH_XRE"/>
    <property type="match status" value="1"/>
</dbReference>
<evidence type="ECO:0000256" key="1">
    <source>
        <dbReference type="ARBA" id="ARBA00023125"/>
    </source>
</evidence>
<comment type="caution">
    <text evidence="3">The sequence shown here is derived from an EMBL/GenBank/DDBJ whole genome shotgun (WGS) entry which is preliminary data.</text>
</comment>
<organism evidence="3 4">
    <name type="scientific">Asticcacaulis currens</name>
    <dbReference type="NCBI Taxonomy" id="2984210"/>
    <lineage>
        <taxon>Bacteria</taxon>
        <taxon>Pseudomonadati</taxon>
        <taxon>Pseudomonadota</taxon>
        <taxon>Alphaproteobacteria</taxon>
        <taxon>Caulobacterales</taxon>
        <taxon>Caulobacteraceae</taxon>
        <taxon>Asticcacaulis</taxon>
    </lineage>
</organism>
<dbReference type="Pfam" id="PF01381">
    <property type="entry name" value="HTH_3"/>
    <property type="match status" value="1"/>
</dbReference>
<dbReference type="InterPro" id="IPR010982">
    <property type="entry name" value="Lambda_DNA-bd_dom_sf"/>
</dbReference>
<gene>
    <name evidence="3" type="ORF">PQU94_08685</name>
</gene>
<name>A0ABT5IDU6_9CAUL</name>
<evidence type="ECO:0000259" key="2">
    <source>
        <dbReference type="PROSITE" id="PS50943"/>
    </source>
</evidence>
<proteinExistence type="predicted"/>
<sequence>MSHPHYIDVHVGKRLREFREAKRLSQTDMASALGVTFQQVQKYESGHNRISASRLHAAACFLKVPVSDFFEGLDDLAPEGLSEAEASIWAFTRTSEGQTLSRYFSQLSAPMSRSVVSVVKAVLAEQKE</sequence>
<feature type="domain" description="HTH cro/C1-type" evidence="2">
    <location>
        <begin position="15"/>
        <end position="69"/>
    </location>
</feature>
<dbReference type="Gene3D" id="1.10.260.40">
    <property type="entry name" value="lambda repressor-like DNA-binding domains"/>
    <property type="match status" value="1"/>
</dbReference>
<evidence type="ECO:0000313" key="3">
    <source>
        <dbReference type="EMBL" id="MDC7694356.1"/>
    </source>
</evidence>
<dbReference type="RefSeq" id="WP_272741067.1">
    <property type="nucleotide sequence ID" value="NZ_JAQQKW010000004.1"/>
</dbReference>